<reference evidence="2" key="1">
    <citation type="submission" date="2019-10" db="EMBL/GenBank/DDBJ databases">
        <authorList>
            <consortium name="DOE Joint Genome Institute"/>
            <person name="Kuo A."/>
            <person name="Miyauchi S."/>
            <person name="Kiss E."/>
            <person name="Drula E."/>
            <person name="Kohler A."/>
            <person name="Sanchez-Garcia M."/>
            <person name="Andreopoulos B."/>
            <person name="Barry K.W."/>
            <person name="Bonito G."/>
            <person name="Buee M."/>
            <person name="Carver A."/>
            <person name="Chen C."/>
            <person name="Cichocki N."/>
            <person name="Clum A."/>
            <person name="Culley D."/>
            <person name="Crous P.W."/>
            <person name="Fauchery L."/>
            <person name="Girlanda M."/>
            <person name="Hayes R."/>
            <person name="Keri Z."/>
            <person name="LaButti K."/>
            <person name="Lipzen A."/>
            <person name="Lombard V."/>
            <person name="Magnuson J."/>
            <person name="Maillard F."/>
            <person name="Morin E."/>
            <person name="Murat C."/>
            <person name="Nolan M."/>
            <person name="Ohm R."/>
            <person name="Pangilinan J."/>
            <person name="Pereira M."/>
            <person name="Perotto S."/>
            <person name="Peter M."/>
            <person name="Riley R."/>
            <person name="Sitrit Y."/>
            <person name="Stielow B."/>
            <person name="Szollosi G."/>
            <person name="Zifcakova L."/>
            <person name="Stursova M."/>
            <person name="Spatafora J.W."/>
            <person name="Tedersoo L."/>
            <person name="Vaario L.-M."/>
            <person name="Yamada A."/>
            <person name="Yan M."/>
            <person name="Wang P."/>
            <person name="Xu J."/>
            <person name="Bruns T."/>
            <person name="Baldrian P."/>
            <person name="Vilgalys R."/>
            <person name="Henrissat B."/>
            <person name="Grigoriev I.V."/>
            <person name="Hibbett D."/>
            <person name="Nagy L.G."/>
            <person name="Martin F.M."/>
        </authorList>
    </citation>
    <scope>NUCLEOTIDE SEQUENCE</scope>
    <source>
        <strain evidence="2">Prilba</strain>
    </source>
</reference>
<dbReference type="PANTHER" id="PTHR24068">
    <property type="entry name" value="UBIQUITIN-CONJUGATING ENZYME E2"/>
    <property type="match status" value="1"/>
</dbReference>
<dbReference type="SUPFAM" id="SSF54495">
    <property type="entry name" value="UBC-like"/>
    <property type="match status" value="1"/>
</dbReference>
<dbReference type="PROSITE" id="PS50127">
    <property type="entry name" value="UBC_2"/>
    <property type="match status" value="1"/>
</dbReference>
<dbReference type="Proteomes" id="UP000759537">
    <property type="component" value="Unassembled WGS sequence"/>
</dbReference>
<comment type="caution">
    <text evidence="2">The sequence shown here is derived from an EMBL/GenBank/DDBJ whole genome shotgun (WGS) entry which is preliminary data.</text>
</comment>
<keyword evidence="3" id="KW-1185">Reference proteome</keyword>
<accession>A0A9P5MUD3</accession>
<feature type="non-terminal residue" evidence="2">
    <location>
        <position position="1"/>
    </location>
</feature>
<proteinExistence type="predicted"/>
<name>A0A9P5MUD3_9AGAM</name>
<dbReference type="AlphaFoldDB" id="A0A9P5MUD3"/>
<dbReference type="OrthoDB" id="9978460at2759"/>
<sequence>PIKGSPYEPVDDNLFNWKCSIKGASDSPYKGGTFFFKVTFSEDFLMSTYIGDPSQVIFTTKIYHPGINDEGGI</sequence>
<feature type="domain" description="UBC core" evidence="1">
    <location>
        <begin position="1"/>
        <end position="73"/>
    </location>
</feature>
<reference evidence="2" key="2">
    <citation type="journal article" date="2020" name="Nat. Commun.">
        <title>Large-scale genome sequencing of mycorrhizal fungi provides insights into the early evolution of symbiotic traits.</title>
        <authorList>
            <person name="Miyauchi S."/>
            <person name="Kiss E."/>
            <person name="Kuo A."/>
            <person name="Drula E."/>
            <person name="Kohler A."/>
            <person name="Sanchez-Garcia M."/>
            <person name="Morin E."/>
            <person name="Andreopoulos B."/>
            <person name="Barry K.W."/>
            <person name="Bonito G."/>
            <person name="Buee M."/>
            <person name="Carver A."/>
            <person name="Chen C."/>
            <person name="Cichocki N."/>
            <person name="Clum A."/>
            <person name="Culley D."/>
            <person name="Crous P.W."/>
            <person name="Fauchery L."/>
            <person name="Girlanda M."/>
            <person name="Hayes R.D."/>
            <person name="Keri Z."/>
            <person name="LaButti K."/>
            <person name="Lipzen A."/>
            <person name="Lombard V."/>
            <person name="Magnuson J."/>
            <person name="Maillard F."/>
            <person name="Murat C."/>
            <person name="Nolan M."/>
            <person name="Ohm R.A."/>
            <person name="Pangilinan J."/>
            <person name="Pereira M.F."/>
            <person name="Perotto S."/>
            <person name="Peter M."/>
            <person name="Pfister S."/>
            <person name="Riley R."/>
            <person name="Sitrit Y."/>
            <person name="Stielow J.B."/>
            <person name="Szollosi G."/>
            <person name="Zifcakova L."/>
            <person name="Stursova M."/>
            <person name="Spatafora J.W."/>
            <person name="Tedersoo L."/>
            <person name="Vaario L.M."/>
            <person name="Yamada A."/>
            <person name="Yan M."/>
            <person name="Wang P."/>
            <person name="Xu J."/>
            <person name="Bruns T."/>
            <person name="Baldrian P."/>
            <person name="Vilgalys R."/>
            <person name="Dunand C."/>
            <person name="Henrissat B."/>
            <person name="Grigoriev I.V."/>
            <person name="Hibbett D."/>
            <person name="Nagy L.G."/>
            <person name="Martin F.M."/>
        </authorList>
    </citation>
    <scope>NUCLEOTIDE SEQUENCE</scope>
    <source>
        <strain evidence="2">Prilba</strain>
    </source>
</reference>
<dbReference type="InterPro" id="IPR016135">
    <property type="entry name" value="UBQ-conjugating_enzyme/RWD"/>
</dbReference>
<dbReference type="Gene3D" id="3.10.110.10">
    <property type="entry name" value="Ubiquitin Conjugating Enzyme"/>
    <property type="match status" value="1"/>
</dbReference>
<evidence type="ECO:0000313" key="2">
    <source>
        <dbReference type="EMBL" id="KAF8479068.1"/>
    </source>
</evidence>
<dbReference type="Pfam" id="PF00179">
    <property type="entry name" value="UQ_con"/>
    <property type="match status" value="1"/>
</dbReference>
<dbReference type="InterPro" id="IPR000608">
    <property type="entry name" value="UBC"/>
</dbReference>
<organism evidence="2 3">
    <name type="scientific">Russula ochroleuca</name>
    <dbReference type="NCBI Taxonomy" id="152965"/>
    <lineage>
        <taxon>Eukaryota</taxon>
        <taxon>Fungi</taxon>
        <taxon>Dikarya</taxon>
        <taxon>Basidiomycota</taxon>
        <taxon>Agaricomycotina</taxon>
        <taxon>Agaricomycetes</taxon>
        <taxon>Russulales</taxon>
        <taxon>Russulaceae</taxon>
        <taxon>Russula</taxon>
    </lineage>
</organism>
<evidence type="ECO:0000259" key="1">
    <source>
        <dbReference type="PROSITE" id="PS50127"/>
    </source>
</evidence>
<dbReference type="EMBL" id="WHVB01000010">
    <property type="protein sequence ID" value="KAF8479068.1"/>
    <property type="molecule type" value="Genomic_DNA"/>
</dbReference>
<evidence type="ECO:0000313" key="3">
    <source>
        <dbReference type="Proteomes" id="UP000759537"/>
    </source>
</evidence>
<protein>
    <submittedName>
        <fullName evidence="2">Ubiquitin-conjugating enzyme/RWD-like protein</fullName>
    </submittedName>
</protein>
<gene>
    <name evidence="2" type="ORF">DFH94DRAFT_632754</name>
</gene>